<feature type="chain" id="PRO_5045689489" description="alpha-L-fucosidase" evidence="7">
    <location>
        <begin position="20"/>
        <end position="446"/>
    </location>
</feature>
<keyword evidence="5" id="KW-0378">Hydrolase</keyword>
<sequence>MSKFFLSAILSMCSLTALGQFGMARKILPPEQVDDKMKEWFTDAKVGVFIHWGIYAVDGTVESWPMQDGVKQAKAYMTQLNRFNPRNYNPEKWAALFKTLGAKYVVMTTKHHDGVALWNTRQARALSIPAHSPYKKDIIAPLFNALRKEGIKCGAYFSNPDWSYPDYPRYTKDSVRYDPARVPDRWARFISFYKGQLQELMKGYKPDLLWFDMPEYNADMMQAAATRKMLLEENPHVVINSRLAEHGDYNNPEQDLFAARPADKYWEFAIPVTEGKWGYRAGMNEASDPGTLITLFARVLAQGGNFLFDVGPDGNGEIIPAQTKCLEEIGGWINKHQEAIYGTKEGIGFEVCGFPTTYSKDSAALFVFVPHGNKVVNLNGVDRNITASIIGSGTLVPAKSGGIPGCYGWFTLNIPDQEEDKYMTVIKLTAPSGKPIKQRMKGGYIE</sequence>
<proteinExistence type="inferred from homology"/>
<protein>
    <recommendedName>
        <fullName evidence="3">alpha-L-fucosidase</fullName>
        <ecNumber evidence="3">3.2.1.51</ecNumber>
    </recommendedName>
</protein>
<dbReference type="Proteomes" id="UP001549749">
    <property type="component" value="Unassembled WGS sequence"/>
</dbReference>
<dbReference type="Gene3D" id="3.20.20.80">
    <property type="entry name" value="Glycosidases"/>
    <property type="match status" value="1"/>
</dbReference>
<evidence type="ECO:0000259" key="8">
    <source>
        <dbReference type="Pfam" id="PF01120"/>
    </source>
</evidence>
<comment type="caution">
    <text evidence="9">The sequence shown here is derived from an EMBL/GenBank/DDBJ whole genome shotgun (WGS) entry which is preliminary data.</text>
</comment>
<evidence type="ECO:0000313" key="10">
    <source>
        <dbReference type="Proteomes" id="UP001549749"/>
    </source>
</evidence>
<evidence type="ECO:0000256" key="1">
    <source>
        <dbReference type="ARBA" id="ARBA00004071"/>
    </source>
</evidence>
<dbReference type="InterPro" id="IPR057739">
    <property type="entry name" value="Glyco_hydro_29_N"/>
</dbReference>
<dbReference type="RefSeq" id="WP_354659088.1">
    <property type="nucleotide sequence ID" value="NZ_JBEXAC010000001.1"/>
</dbReference>
<dbReference type="PRINTS" id="PR00741">
    <property type="entry name" value="GLHYDRLASE29"/>
</dbReference>
<evidence type="ECO:0000256" key="6">
    <source>
        <dbReference type="ARBA" id="ARBA00023295"/>
    </source>
</evidence>
<dbReference type="PANTHER" id="PTHR10030">
    <property type="entry name" value="ALPHA-L-FUCOSIDASE"/>
    <property type="match status" value="1"/>
</dbReference>
<keyword evidence="10" id="KW-1185">Reference proteome</keyword>
<name>A0ABV2T085_9BACT</name>
<dbReference type="EC" id="3.2.1.51" evidence="3"/>
<evidence type="ECO:0000256" key="2">
    <source>
        <dbReference type="ARBA" id="ARBA00007951"/>
    </source>
</evidence>
<reference evidence="9 10" key="1">
    <citation type="submission" date="2024-06" db="EMBL/GenBank/DDBJ databases">
        <title>Chitinophaga defluvii sp. nov., isolated from municipal sewage.</title>
        <authorList>
            <person name="Zhang L."/>
        </authorList>
    </citation>
    <scope>NUCLEOTIDE SEQUENCE [LARGE SCALE GENOMIC DNA]</scope>
    <source>
        <strain evidence="9 10">H8</strain>
    </source>
</reference>
<keyword evidence="4 7" id="KW-0732">Signal</keyword>
<dbReference type="SUPFAM" id="SSF51445">
    <property type="entry name" value="(Trans)glycosidases"/>
    <property type="match status" value="1"/>
</dbReference>
<dbReference type="PANTHER" id="PTHR10030:SF37">
    <property type="entry name" value="ALPHA-L-FUCOSIDASE-RELATED"/>
    <property type="match status" value="1"/>
</dbReference>
<evidence type="ECO:0000313" key="9">
    <source>
        <dbReference type="EMBL" id="MET6996446.1"/>
    </source>
</evidence>
<dbReference type="InterPro" id="IPR017853">
    <property type="entry name" value="GH"/>
</dbReference>
<evidence type="ECO:0000256" key="5">
    <source>
        <dbReference type="ARBA" id="ARBA00022801"/>
    </source>
</evidence>
<accession>A0ABV2T085</accession>
<organism evidence="9 10">
    <name type="scientific">Chitinophaga defluvii</name>
    <dbReference type="NCBI Taxonomy" id="3163343"/>
    <lineage>
        <taxon>Bacteria</taxon>
        <taxon>Pseudomonadati</taxon>
        <taxon>Bacteroidota</taxon>
        <taxon>Chitinophagia</taxon>
        <taxon>Chitinophagales</taxon>
        <taxon>Chitinophagaceae</taxon>
        <taxon>Chitinophaga</taxon>
    </lineage>
</organism>
<comment type="similarity">
    <text evidence="2">Belongs to the glycosyl hydrolase 29 family.</text>
</comment>
<evidence type="ECO:0000256" key="7">
    <source>
        <dbReference type="SAM" id="SignalP"/>
    </source>
</evidence>
<feature type="signal peptide" evidence="7">
    <location>
        <begin position="1"/>
        <end position="19"/>
    </location>
</feature>
<dbReference type="SMART" id="SM00812">
    <property type="entry name" value="Alpha_L_fucos"/>
    <property type="match status" value="1"/>
</dbReference>
<feature type="domain" description="Glycoside hydrolase family 29 N-terminal" evidence="8">
    <location>
        <begin position="34"/>
        <end position="338"/>
    </location>
</feature>
<dbReference type="Pfam" id="PF01120">
    <property type="entry name" value="Alpha_L_fucos"/>
    <property type="match status" value="1"/>
</dbReference>
<gene>
    <name evidence="9" type="ORF">ABR189_03675</name>
</gene>
<evidence type="ECO:0000256" key="4">
    <source>
        <dbReference type="ARBA" id="ARBA00022729"/>
    </source>
</evidence>
<evidence type="ECO:0000256" key="3">
    <source>
        <dbReference type="ARBA" id="ARBA00012662"/>
    </source>
</evidence>
<dbReference type="InterPro" id="IPR000933">
    <property type="entry name" value="Glyco_hydro_29"/>
</dbReference>
<dbReference type="PIRSF" id="PIRSF001092">
    <property type="entry name" value="Alpha-L-fucosidase"/>
    <property type="match status" value="1"/>
</dbReference>
<dbReference type="InterPro" id="IPR016286">
    <property type="entry name" value="FUC_metazoa-typ"/>
</dbReference>
<comment type="function">
    <text evidence="1">Alpha-L-fucosidase is responsible for hydrolyzing the alpha-1,6-linked fucose joined to the reducing-end N-acetylglucosamine of the carbohydrate moieties of glycoproteins.</text>
</comment>
<keyword evidence="6" id="KW-0326">Glycosidase</keyword>
<dbReference type="EMBL" id="JBEXAC010000001">
    <property type="protein sequence ID" value="MET6996446.1"/>
    <property type="molecule type" value="Genomic_DNA"/>
</dbReference>